<dbReference type="eggNOG" id="COG1792">
    <property type="taxonomic scope" value="Bacteria"/>
</dbReference>
<feature type="domain" description="Rod shape-determining protein MreC beta-barrel core" evidence="7">
    <location>
        <begin position="142"/>
        <end position="289"/>
    </location>
</feature>
<comment type="similarity">
    <text evidence="1 5">Belongs to the MreC family.</text>
</comment>
<dbReference type="Gene3D" id="2.40.10.340">
    <property type="entry name" value="Rod shape-determining protein MreC, domain 1"/>
    <property type="match status" value="1"/>
</dbReference>
<dbReference type="InterPro" id="IPR007221">
    <property type="entry name" value="MreC"/>
</dbReference>
<evidence type="ECO:0000256" key="2">
    <source>
        <dbReference type="ARBA" id="ARBA00013855"/>
    </source>
</evidence>
<organism evidence="8 9">
    <name type="scientific">Streptococcus vestibularis F0396</name>
    <dbReference type="NCBI Taxonomy" id="904306"/>
    <lineage>
        <taxon>Bacteria</taxon>
        <taxon>Bacillati</taxon>
        <taxon>Bacillota</taxon>
        <taxon>Bacilli</taxon>
        <taxon>Lactobacillales</taxon>
        <taxon>Streptococcaceae</taxon>
        <taxon>Streptococcus</taxon>
    </lineage>
</organism>
<dbReference type="Proteomes" id="UP000004896">
    <property type="component" value="Unassembled WGS sequence"/>
</dbReference>
<dbReference type="InterPro" id="IPR055342">
    <property type="entry name" value="MreC_beta-barrel_core"/>
</dbReference>
<dbReference type="NCBIfam" id="TIGR00219">
    <property type="entry name" value="mreC"/>
    <property type="match status" value="1"/>
</dbReference>
<dbReference type="Pfam" id="PF04085">
    <property type="entry name" value="MreC"/>
    <property type="match status" value="1"/>
</dbReference>
<evidence type="ECO:0000256" key="6">
    <source>
        <dbReference type="SAM" id="Phobius"/>
    </source>
</evidence>
<feature type="transmembrane region" description="Helical" evidence="6">
    <location>
        <begin position="21"/>
        <end position="44"/>
    </location>
</feature>
<name>E3CMT4_STRVE</name>
<sequence>MTNYLLDNSFSFYRGGKMKNSFYRFLLYAFLLILFFVMLFSFVFTNNKLSKDVSSNVSGVVSKVDSVISLPFIALEKSHDVISDFLSTYSENRDLKKSLSTVENQSAVISNLQEENDSLRASLNLSDKLSRNNVITAEVSMRPSVTWLKELTINVGKSKNVSKSMLATSNGGVIGFITKIYDHSTTISLLSNSSNDSYIASSVKGEDESQIFGIISSYDNKKKLLEMSQLNSSSDVKVGSEVVTSGLDEVSVKNVPIGTVESVIDYEGNRTILVKPYADFDKISYVTLVGDGK</sequence>
<evidence type="ECO:0000256" key="5">
    <source>
        <dbReference type="PIRNR" id="PIRNR038471"/>
    </source>
</evidence>
<keyword evidence="3 5" id="KW-0133">Cell shape</keyword>
<evidence type="ECO:0000256" key="1">
    <source>
        <dbReference type="ARBA" id="ARBA00009369"/>
    </source>
</evidence>
<dbReference type="AlphaFoldDB" id="E3CMT4"/>
<evidence type="ECO:0000259" key="7">
    <source>
        <dbReference type="Pfam" id="PF04085"/>
    </source>
</evidence>
<dbReference type="EMBL" id="AEKO01000001">
    <property type="protein sequence ID" value="EFQ60337.1"/>
    <property type="molecule type" value="Genomic_DNA"/>
</dbReference>
<evidence type="ECO:0000313" key="8">
    <source>
        <dbReference type="EMBL" id="EFQ60337.1"/>
    </source>
</evidence>
<protein>
    <recommendedName>
        <fullName evidence="2 5">Cell shape-determining protein MreC</fullName>
    </recommendedName>
    <alternativeName>
        <fullName evidence="4 5">Cell shape protein MreC</fullName>
    </alternativeName>
</protein>
<reference evidence="8 9" key="1">
    <citation type="submission" date="2010-10" db="EMBL/GenBank/DDBJ databases">
        <authorList>
            <person name="Durkin A.S."/>
            <person name="Madupu R."/>
            <person name="Torralba M."/>
            <person name="Gillis M."/>
            <person name="Methe B."/>
            <person name="Sutton G."/>
            <person name="Nelson K.E."/>
        </authorList>
    </citation>
    <scope>NUCLEOTIDE SEQUENCE [LARGE SCALE GENOMIC DNA]</scope>
    <source>
        <strain evidence="8 9">F0396</strain>
    </source>
</reference>
<keyword evidence="6" id="KW-1133">Transmembrane helix</keyword>
<evidence type="ECO:0000256" key="3">
    <source>
        <dbReference type="ARBA" id="ARBA00022960"/>
    </source>
</evidence>
<dbReference type="InterPro" id="IPR042175">
    <property type="entry name" value="Cell/Rod_MreC_2"/>
</dbReference>
<comment type="caution">
    <text evidence="8">The sequence shown here is derived from an EMBL/GenBank/DDBJ whole genome shotgun (WGS) entry which is preliminary data.</text>
</comment>
<keyword evidence="6" id="KW-0472">Membrane</keyword>
<keyword evidence="6" id="KW-0812">Transmembrane</keyword>
<dbReference type="PANTHER" id="PTHR34138">
    <property type="entry name" value="CELL SHAPE-DETERMINING PROTEIN MREC"/>
    <property type="match status" value="1"/>
</dbReference>
<dbReference type="Gene3D" id="2.40.10.350">
    <property type="entry name" value="Rod shape-determining protein MreC, domain 2"/>
    <property type="match status" value="1"/>
</dbReference>
<comment type="function">
    <text evidence="5">Involved in formation and maintenance of cell shape.</text>
</comment>
<dbReference type="GO" id="GO:0005886">
    <property type="term" value="C:plasma membrane"/>
    <property type="evidence" value="ECO:0007669"/>
    <property type="project" value="TreeGrafter"/>
</dbReference>
<evidence type="ECO:0000256" key="4">
    <source>
        <dbReference type="ARBA" id="ARBA00032089"/>
    </source>
</evidence>
<proteinExistence type="inferred from homology"/>
<dbReference type="InterPro" id="IPR042177">
    <property type="entry name" value="Cell/Rod_1"/>
</dbReference>
<accession>E3CMT4</accession>
<dbReference type="PANTHER" id="PTHR34138:SF1">
    <property type="entry name" value="CELL SHAPE-DETERMINING PROTEIN MREC"/>
    <property type="match status" value="1"/>
</dbReference>
<dbReference type="GO" id="GO:0008360">
    <property type="term" value="P:regulation of cell shape"/>
    <property type="evidence" value="ECO:0007669"/>
    <property type="project" value="UniProtKB-KW"/>
</dbReference>
<evidence type="ECO:0000313" key="9">
    <source>
        <dbReference type="Proteomes" id="UP000004896"/>
    </source>
</evidence>
<dbReference type="PIRSF" id="PIRSF038471">
    <property type="entry name" value="MreC"/>
    <property type="match status" value="1"/>
</dbReference>
<gene>
    <name evidence="8" type="primary">mreC</name>
    <name evidence="8" type="ORF">HMPREF9192_0468</name>
</gene>